<organism evidence="8 9">
    <name type="scientific">Gottfriedia endophytica</name>
    <dbReference type="NCBI Taxonomy" id="2820819"/>
    <lineage>
        <taxon>Bacteria</taxon>
        <taxon>Bacillati</taxon>
        <taxon>Bacillota</taxon>
        <taxon>Bacilli</taxon>
        <taxon>Bacillales</taxon>
        <taxon>Bacillaceae</taxon>
        <taxon>Gottfriedia</taxon>
    </lineage>
</organism>
<feature type="domain" description="Cardiolipin synthase N-terminal" evidence="7">
    <location>
        <begin position="18"/>
        <end position="62"/>
    </location>
</feature>
<sequence length="65" mass="7210">MSNSLALIVLPLLILQLILVIVSIIDLVKRDASTIKGENKILWVLIIVFINTIGPILYLTIGKKK</sequence>
<dbReference type="InterPro" id="IPR027379">
    <property type="entry name" value="CLS_N"/>
</dbReference>
<evidence type="ECO:0000256" key="3">
    <source>
        <dbReference type="ARBA" id="ARBA00022692"/>
    </source>
</evidence>
<keyword evidence="4 6" id="KW-1133">Transmembrane helix</keyword>
<dbReference type="Pfam" id="PF13396">
    <property type="entry name" value="PLDc_N"/>
    <property type="match status" value="1"/>
</dbReference>
<dbReference type="EMBL" id="JAGIYQ010000019">
    <property type="protein sequence ID" value="MBP0727143.1"/>
    <property type="molecule type" value="Genomic_DNA"/>
</dbReference>
<feature type="transmembrane region" description="Helical" evidence="6">
    <location>
        <begin position="40"/>
        <end position="61"/>
    </location>
</feature>
<keyword evidence="9" id="KW-1185">Reference proteome</keyword>
<evidence type="ECO:0000256" key="2">
    <source>
        <dbReference type="ARBA" id="ARBA00022475"/>
    </source>
</evidence>
<reference evidence="8" key="1">
    <citation type="submission" date="2021-04" db="EMBL/GenBank/DDBJ databases">
        <title>Genome seq and assembly of Bacillus sp.</title>
        <authorList>
            <person name="Chhetri G."/>
        </authorList>
    </citation>
    <scope>NUCLEOTIDE SEQUENCE</scope>
    <source>
        <strain evidence="8">RG28</strain>
    </source>
</reference>
<feature type="transmembrane region" description="Helical" evidence="6">
    <location>
        <begin position="6"/>
        <end position="28"/>
    </location>
</feature>
<gene>
    <name evidence="8" type="ORF">J5Y03_18500</name>
</gene>
<evidence type="ECO:0000313" key="8">
    <source>
        <dbReference type="EMBL" id="MBP0727143.1"/>
    </source>
</evidence>
<evidence type="ECO:0000256" key="5">
    <source>
        <dbReference type="ARBA" id="ARBA00023136"/>
    </source>
</evidence>
<keyword evidence="2" id="KW-1003">Cell membrane</keyword>
<evidence type="ECO:0000259" key="7">
    <source>
        <dbReference type="Pfam" id="PF13396"/>
    </source>
</evidence>
<comment type="caution">
    <text evidence="8">The sequence shown here is derived from an EMBL/GenBank/DDBJ whole genome shotgun (WGS) entry which is preliminary data.</text>
</comment>
<evidence type="ECO:0000256" key="1">
    <source>
        <dbReference type="ARBA" id="ARBA00004651"/>
    </source>
</evidence>
<accession>A0A940SMA0</accession>
<keyword evidence="3 6" id="KW-0812">Transmembrane</keyword>
<evidence type="ECO:0000256" key="6">
    <source>
        <dbReference type="SAM" id="Phobius"/>
    </source>
</evidence>
<dbReference type="Proteomes" id="UP000682134">
    <property type="component" value="Unassembled WGS sequence"/>
</dbReference>
<keyword evidence="5 6" id="KW-0472">Membrane</keyword>
<comment type="subcellular location">
    <subcellularLocation>
        <location evidence="1">Cell membrane</location>
        <topology evidence="1">Multi-pass membrane protein</topology>
    </subcellularLocation>
</comment>
<evidence type="ECO:0000313" key="9">
    <source>
        <dbReference type="Proteomes" id="UP000682134"/>
    </source>
</evidence>
<dbReference type="RefSeq" id="WP_209407475.1">
    <property type="nucleotide sequence ID" value="NZ_JAGIYQ010000019.1"/>
</dbReference>
<dbReference type="AlphaFoldDB" id="A0A940SMA0"/>
<dbReference type="GO" id="GO:0005886">
    <property type="term" value="C:plasma membrane"/>
    <property type="evidence" value="ECO:0007669"/>
    <property type="project" value="UniProtKB-SubCell"/>
</dbReference>
<name>A0A940SMA0_9BACI</name>
<proteinExistence type="predicted"/>
<protein>
    <submittedName>
        <fullName evidence="8">PLDc_N domain-containing protein</fullName>
    </submittedName>
</protein>
<evidence type="ECO:0000256" key="4">
    <source>
        <dbReference type="ARBA" id="ARBA00022989"/>
    </source>
</evidence>